<dbReference type="EMBL" id="BARV01031054">
    <property type="protein sequence ID" value="GAI33727.1"/>
    <property type="molecule type" value="Genomic_DNA"/>
</dbReference>
<sequence>MRLSVLDKASRRLALNASILMIAGLAAGCSSGVSRFTSADFSSGYSDNQRAI</sequence>
<protein>
    <recommendedName>
        <fullName evidence="2">Secreted protein</fullName>
    </recommendedName>
</protein>
<dbReference type="PROSITE" id="PS51257">
    <property type="entry name" value="PROKAR_LIPOPROTEIN"/>
    <property type="match status" value="1"/>
</dbReference>
<organism evidence="1">
    <name type="scientific">marine sediment metagenome</name>
    <dbReference type="NCBI Taxonomy" id="412755"/>
    <lineage>
        <taxon>unclassified sequences</taxon>
        <taxon>metagenomes</taxon>
        <taxon>ecological metagenomes</taxon>
    </lineage>
</organism>
<accession>X1MPZ4</accession>
<gene>
    <name evidence="1" type="ORF">S06H3_49200</name>
</gene>
<feature type="non-terminal residue" evidence="1">
    <location>
        <position position="52"/>
    </location>
</feature>
<evidence type="ECO:0008006" key="2">
    <source>
        <dbReference type="Google" id="ProtNLM"/>
    </source>
</evidence>
<dbReference type="AlphaFoldDB" id="X1MPZ4"/>
<proteinExistence type="predicted"/>
<reference evidence="1" key="1">
    <citation type="journal article" date="2014" name="Front. Microbiol.">
        <title>High frequency of phylogenetically diverse reductive dehalogenase-homologous genes in deep subseafloor sedimentary metagenomes.</title>
        <authorList>
            <person name="Kawai M."/>
            <person name="Futagami T."/>
            <person name="Toyoda A."/>
            <person name="Takaki Y."/>
            <person name="Nishi S."/>
            <person name="Hori S."/>
            <person name="Arai W."/>
            <person name="Tsubouchi T."/>
            <person name="Morono Y."/>
            <person name="Uchiyama I."/>
            <person name="Ito T."/>
            <person name="Fujiyama A."/>
            <person name="Inagaki F."/>
            <person name="Takami H."/>
        </authorList>
    </citation>
    <scope>NUCLEOTIDE SEQUENCE</scope>
    <source>
        <strain evidence="1">Expedition CK06-06</strain>
    </source>
</reference>
<comment type="caution">
    <text evidence="1">The sequence shown here is derived from an EMBL/GenBank/DDBJ whole genome shotgun (WGS) entry which is preliminary data.</text>
</comment>
<name>X1MPZ4_9ZZZZ</name>
<evidence type="ECO:0000313" key="1">
    <source>
        <dbReference type="EMBL" id="GAI33727.1"/>
    </source>
</evidence>